<keyword evidence="2" id="KW-1185">Reference proteome</keyword>
<evidence type="ECO:0000313" key="1">
    <source>
        <dbReference type="EMBL" id="MDR5900328.1"/>
    </source>
</evidence>
<reference evidence="1 2" key="1">
    <citation type="submission" date="2023-04" db="EMBL/GenBank/DDBJ databases">
        <title>A long-awaited taxogenomic arrangement of the family Halomonadaceae.</title>
        <authorList>
            <person name="De La Haba R."/>
            <person name="Chuvochina M."/>
            <person name="Wittouck S."/>
            <person name="Arahal D.R."/>
            <person name="Sanchez-Porro C."/>
            <person name="Hugenholtz P."/>
            <person name="Ventosa A."/>
        </authorList>
    </citation>
    <scope>NUCLEOTIDE SEQUENCE [LARGE SCALE GENOMIC DNA]</scope>
    <source>
        <strain evidence="1 2">DSM 21020</strain>
    </source>
</reference>
<accession>A0ABU1H9Z9</accession>
<organism evidence="1 2">
    <name type="scientific">Vreelandella vilamensis</name>
    <dbReference type="NCBI Taxonomy" id="531309"/>
    <lineage>
        <taxon>Bacteria</taxon>
        <taxon>Pseudomonadati</taxon>
        <taxon>Pseudomonadota</taxon>
        <taxon>Gammaproteobacteria</taxon>
        <taxon>Oceanospirillales</taxon>
        <taxon>Halomonadaceae</taxon>
        <taxon>Vreelandella</taxon>
    </lineage>
</organism>
<comment type="caution">
    <text evidence="1">The sequence shown here is derived from an EMBL/GenBank/DDBJ whole genome shotgun (WGS) entry which is preliminary data.</text>
</comment>
<evidence type="ECO:0000313" key="2">
    <source>
        <dbReference type="Proteomes" id="UP001254564"/>
    </source>
</evidence>
<proteinExistence type="predicted"/>
<name>A0ABU1H9Z9_9GAMM</name>
<sequence>MTAYPDSQGPDTAPIPPATRTALLAELEGYEHLLFEPMTQTDLDRLYALYDQWVERLGDSPEAIALCDGLDDFIGACIEDDGAGGDSVERAYFDLVATVQEGGR</sequence>
<protein>
    <submittedName>
        <fullName evidence="1">Uncharacterized protein</fullName>
    </submittedName>
</protein>
<dbReference type="RefSeq" id="WP_309657206.1">
    <property type="nucleotide sequence ID" value="NZ_JARWAN010000036.1"/>
</dbReference>
<gene>
    <name evidence="1" type="ORF">QC823_15270</name>
</gene>
<dbReference type="EMBL" id="JARWAN010000036">
    <property type="protein sequence ID" value="MDR5900328.1"/>
    <property type="molecule type" value="Genomic_DNA"/>
</dbReference>
<dbReference type="Proteomes" id="UP001254564">
    <property type="component" value="Unassembled WGS sequence"/>
</dbReference>